<dbReference type="CDD" id="cd07983">
    <property type="entry name" value="LPLAT_DUF374-like"/>
    <property type="match status" value="1"/>
</dbReference>
<accession>A0A6M1S2Z0</accession>
<evidence type="ECO:0000259" key="2">
    <source>
        <dbReference type="Pfam" id="PF04028"/>
    </source>
</evidence>
<dbReference type="EMBL" id="JAAKYA010000066">
    <property type="protein sequence ID" value="NGO39680.1"/>
    <property type="molecule type" value="Genomic_DNA"/>
</dbReference>
<organism evidence="3 4">
    <name type="scientific">Limisphaera ngatamarikiensis</name>
    <dbReference type="NCBI Taxonomy" id="1324935"/>
    <lineage>
        <taxon>Bacteria</taxon>
        <taxon>Pseudomonadati</taxon>
        <taxon>Verrucomicrobiota</taxon>
        <taxon>Verrucomicrobiia</taxon>
        <taxon>Limisphaerales</taxon>
        <taxon>Limisphaeraceae</taxon>
        <taxon>Limisphaera</taxon>
    </lineage>
</organism>
<evidence type="ECO:0000313" key="4">
    <source>
        <dbReference type="Proteomes" id="UP000477311"/>
    </source>
</evidence>
<gene>
    <name evidence="3" type="ORF">G4L39_09775</name>
</gene>
<reference evidence="3 4" key="1">
    <citation type="submission" date="2020-02" db="EMBL/GenBank/DDBJ databases">
        <title>Draft genome sequence of Limisphaera ngatamarikiensis NGM72.4T, a thermophilic Verrucomicrobia grouped in subdivision 3.</title>
        <authorList>
            <person name="Carere C.R."/>
            <person name="Steen J."/>
            <person name="Hugenholtz P."/>
            <person name="Stott M.B."/>
        </authorList>
    </citation>
    <scope>NUCLEOTIDE SEQUENCE [LARGE SCALE GENOMIC DNA]</scope>
    <source>
        <strain evidence="3 4">NGM72.4</strain>
    </source>
</reference>
<dbReference type="AlphaFoldDB" id="A0A6M1S2Z0"/>
<dbReference type="Pfam" id="PF04028">
    <property type="entry name" value="DUF374"/>
    <property type="match status" value="1"/>
</dbReference>
<keyword evidence="3" id="KW-0012">Acyltransferase</keyword>
<proteinExistence type="predicted"/>
<protein>
    <submittedName>
        <fullName evidence="3">Lysophospholipid acyltransferase family protein</fullName>
    </submittedName>
</protein>
<name>A0A6M1S2Z0_9BACT</name>
<feature type="domain" description="DUF374" evidence="2">
    <location>
        <begin position="92"/>
        <end position="156"/>
    </location>
</feature>
<dbReference type="Proteomes" id="UP000477311">
    <property type="component" value="Unassembled WGS sequence"/>
</dbReference>
<evidence type="ECO:0000313" key="3">
    <source>
        <dbReference type="EMBL" id="NGO39680.1"/>
    </source>
</evidence>
<dbReference type="RefSeq" id="WP_165107842.1">
    <property type="nucleotide sequence ID" value="NZ_JAAKYA010000066.1"/>
</dbReference>
<dbReference type="InterPro" id="IPR007172">
    <property type="entry name" value="DUF374"/>
</dbReference>
<comment type="caution">
    <text evidence="3">The sequence shown here is derived from an EMBL/GenBank/DDBJ whole genome shotgun (WGS) entry which is preliminary data.</text>
</comment>
<keyword evidence="3" id="KW-0808">Transferase</keyword>
<feature type="region of interest" description="Disordered" evidence="1">
    <location>
        <begin position="1"/>
        <end position="20"/>
    </location>
</feature>
<dbReference type="GO" id="GO:0016746">
    <property type="term" value="F:acyltransferase activity"/>
    <property type="evidence" value="ECO:0007669"/>
    <property type="project" value="UniProtKB-KW"/>
</dbReference>
<sequence>MTPSPPAPQEHPQRRRRGGVVIPHKPTPLQRFLARLIHVAARTVARTLRKSLVDQTGTGGRVPPQAIYVMWHNRLALCLEAYFTYARPHSASRGLAALVSASRDGGLLAAVLECYGVQPVRGSSSRRGPQALLELTTWAQRGYDLAITPDGPRGPRYVVQEGVIALAQVTGLPIIPASYRLSHCIRLRSWDAFLVPIPFARWEVILAPPLQVPRDASETDREQLRRELEKRLREITPD</sequence>
<evidence type="ECO:0000256" key="1">
    <source>
        <dbReference type="SAM" id="MobiDB-lite"/>
    </source>
</evidence>
<keyword evidence="4" id="KW-1185">Reference proteome</keyword>